<proteinExistence type="predicted"/>
<evidence type="ECO:0000256" key="2">
    <source>
        <dbReference type="SAM" id="SignalP"/>
    </source>
</evidence>
<organism evidence="3 4">
    <name type="scientific">Trypanosoma theileri</name>
    <dbReference type="NCBI Taxonomy" id="67003"/>
    <lineage>
        <taxon>Eukaryota</taxon>
        <taxon>Discoba</taxon>
        <taxon>Euglenozoa</taxon>
        <taxon>Kinetoplastea</taxon>
        <taxon>Metakinetoplastina</taxon>
        <taxon>Trypanosomatida</taxon>
        <taxon>Trypanosomatidae</taxon>
        <taxon>Trypanosoma</taxon>
    </lineage>
</organism>
<evidence type="ECO:0000313" key="3">
    <source>
        <dbReference type="EMBL" id="ORC84036.1"/>
    </source>
</evidence>
<feature type="compositionally biased region" description="Polar residues" evidence="1">
    <location>
        <begin position="196"/>
        <end position="226"/>
    </location>
</feature>
<feature type="region of interest" description="Disordered" evidence="1">
    <location>
        <begin position="31"/>
        <end position="274"/>
    </location>
</feature>
<feature type="compositionally biased region" description="Low complexity" evidence="1">
    <location>
        <begin position="232"/>
        <end position="259"/>
    </location>
</feature>
<keyword evidence="2" id="KW-0732">Signal</keyword>
<reference evidence="3 4" key="1">
    <citation type="submission" date="2017-03" db="EMBL/GenBank/DDBJ databases">
        <title>An alternative strategy for trypanosome survival in the mammalian bloodstream revealed through genome and transcriptome analysis of the ubiquitous bovine parasite Trypanosoma (Megatrypanum) theileri.</title>
        <authorList>
            <person name="Kelly S."/>
            <person name="Ivens A."/>
            <person name="Mott A."/>
            <person name="O'Neill E."/>
            <person name="Emms D."/>
            <person name="Macleod O."/>
            <person name="Voorheis P."/>
            <person name="Matthews J."/>
            <person name="Matthews K."/>
            <person name="Carrington M."/>
        </authorList>
    </citation>
    <scope>NUCLEOTIDE SEQUENCE [LARGE SCALE GENOMIC DNA]</scope>
    <source>
        <strain evidence="3">Edinburgh</strain>
    </source>
</reference>
<evidence type="ECO:0000256" key="1">
    <source>
        <dbReference type="SAM" id="MobiDB-lite"/>
    </source>
</evidence>
<keyword evidence="4" id="KW-1185">Reference proteome</keyword>
<sequence>MMMMRTVLCVVLLALYCTCSFVCANTETHVEVSEPEGGGPAATEAATLGGTGQGGGSDGKGGSVGAKPGAGVGGSGHAGTSKGDEGAENIDKLGQGDAQDPLQNQLPGESAPSSLQLGTSSQPVAGDRKDGAPSPSANQNDQIQAGGKAASQENEQVVARTESGNNGGSNSGSEQNTVGSLTAEEPNANSEEQKSENAPTSPNENVTQGTNDAGNSSAVQIQGSTVKESEPENGTTPNTNEESSSTTTTTTTTTLPPETANNKKGDADSSSSISSSVWMRVPLLIVVTLASILVC</sequence>
<dbReference type="VEuPathDB" id="TriTrypDB:TM35_000511370"/>
<dbReference type="Proteomes" id="UP000192257">
    <property type="component" value="Unassembled WGS sequence"/>
</dbReference>
<evidence type="ECO:0000313" key="4">
    <source>
        <dbReference type="Proteomes" id="UP000192257"/>
    </source>
</evidence>
<feature type="compositionally biased region" description="Gly residues" evidence="1">
    <location>
        <begin position="49"/>
        <end position="77"/>
    </location>
</feature>
<evidence type="ECO:0008006" key="5">
    <source>
        <dbReference type="Google" id="ProtNLM"/>
    </source>
</evidence>
<dbReference type="RefSeq" id="XP_028878102.1">
    <property type="nucleotide sequence ID" value="XM_029030632.1"/>
</dbReference>
<dbReference type="GeneID" id="39990412"/>
<dbReference type="EMBL" id="NBCO01000051">
    <property type="protein sequence ID" value="ORC84036.1"/>
    <property type="molecule type" value="Genomic_DNA"/>
</dbReference>
<gene>
    <name evidence="3" type="ORF">TM35_000511370</name>
</gene>
<dbReference type="AlphaFoldDB" id="A0A1X0NH83"/>
<feature type="chain" id="PRO_5012507235" description="Mucin TcMUCII" evidence="2">
    <location>
        <begin position="25"/>
        <end position="295"/>
    </location>
</feature>
<feature type="compositionally biased region" description="Basic and acidic residues" evidence="1">
    <location>
        <begin position="82"/>
        <end position="91"/>
    </location>
</feature>
<accession>A0A1X0NH83</accession>
<name>A0A1X0NH83_9TRYP</name>
<protein>
    <recommendedName>
        <fullName evidence="5">Mucin TcMUCII</fullName>
    </recommendedName>
</protein>
<comment type="caution">
    <text evidence="3">The sequence shown here is derived from an EMBL/GenBank/DDBJ whole genome shotgun (WGS) entry which is preliminary data.</text>
</comment>
<feature type="signal peptide" evidence="2">
    <location>
        <begin position="1"/>
        <end position="24"/>
    </location>
</feature>
<feature type="compositionally biased region" description="Polar residues" evidence="1">
    <location>
        <begin position="101"/>
        <end position="123"/>
    </location>
</feature>